<dbReference type="EMBL" id="UEGS01000001">
    <property type="protein sequence ID" value="SRX79099.1"/>
    <property type="molecule type" value="Genomic_DNA"/>
</dbReference>
<gene>
    <name evidence="1" type="ORF">MPP7335_00832</name>
</gene>
<evidence type="ECO:0000313" key="2">
    <source>
        <dbReference type="Proteomes" id="UP000252008"/>
    </source>
</evidence>
<proteinExistence type="predicted"/>
<name>A0A375YDE6_MYCPF</name>
<organism evidence="1 2">
    <name type="scientific">Mycolicibacterium parafortuitum</name>
    <name type="common">Mycobacterium parafortuitum</name>
    <dbReference type="NCBI Taxonomy" id="39692"/>
    <lineage>
        <taxon>Bacteria</taxon>
        <taxon>Bacillati</taxon>
        <taxon>Actinomycetota</taxon>
        <taxon>Actinomycetes</taxon>
        <taxon>Mycobacteriales</taxon>
        <taxon>Mycobacteriaceae</taxon>
        <taxon>Mycolicibacterium</taxon>
    </lineage>
</organism>
<evidence type="ECO:0000313" key="1">
    <source>
        <dbReference type="EMBL" id="SRX79099.1"/>
    </source>
</evidence>
<accession>A0A375YDE6</accession>
<sequence>MATRAADVSSVMVVGRSSDLTASLVAALRRLGADVIEGPASCAVDAVVDSVVDSMVDSMVVVFVPDLVAPRVLSKASTDDLCDAAVGAVLDTGARRLIVVSDGRHLTFGQRTRAAGVARRLARRIEYECEVNGSREIGASYAVVDTADDIARIAAVAASSSRGGPFVDPGRNRVERAVELH</sequence>
<reference evidence="1 2" key="1">
    <citation type="submission" date="2018-05" db="EMBL/GenBank/DDBJ databases">
        <authorList>
            <consortium name="IHU Genomes"/>
        </authorList>
    </citation>
    <scope>NUCLEOTIDE SEQUENCE [LARGE SCALE GENOMIC DNA]</scope>
    <source>
        <strain evidence="1 2">P7335</strain>
    </source>
</reference>
<protein>
    <submittedName>
        <fullName evidence="1">Uncharacterized protein</fullName>
    </submittedName>
</protein>
<dbReference type="Proteomes" id="UP000252008">
    <property type="component" value="Unassembled WGS sequence"/>
</dbReference>
<keyword evidence="2" id="KW-1185">Reference proteome</keyword>
<dbReference type="AlphaFoldDB" id="A0A375YDE6"/>
<dbReference type="RefSeq" id="WP_181791972.1">
    <property type="nucleotide sequence ID" value="NZ_MVID01000004.1"/>
</dbReference>